<sequence>MLADLACTLTLAPPPVSAWVVVKTKPRRAPCRLLSFMPASRPTLPPPRARHSQSSPNLPSPYPQPRPLNPYPLPVPATHNTAAIPSVSGSLSNSSRFLASPIMSHLLLF</sequence>
<feature type="compositionally biased region" description="Pro residues" evidence="1">
    <location>
        <begin position="58"/>
        <end position="74"/>
    </location>
</feature>
<dbReference type="EMBL" id="KV745794">
    <property type="protein sequence ID" value="OCK73393.1"/>
    <property type="molecule type" value="Genomic_DNA"/>
</dbReference>
<proteinExistence type="predicted"/>
<evidence type="ECO:0000313" key="3">
    <source>
        <dbReference type="Proteomes" id="UP000250266"/>
    </source>
</evidence>
<feature type="region of interest" description="Disordered" evidence="1">
    <location>
        <begin position="37"/>
        <end position="74"/>
    </location>
</feature>
<gene>
    <name evidence="2" type="ORF">K432DRAFT_237321</name>
</gene>
<evidence type="ECO:0000313" key="2">
    <source>
        <dbReference type="EMBL" id="OCK73393.1"/>
    </source>
</evidence>
<evidence type="ECO:0000256" key="1">
    <source>
        <dbReference type="SAM" id="MobiDB-lite"/>
    </source>
</evidence>
<dbReference type="AlphaFoldDB" id="A0A8E2DXK0"/>
<reference evidence="2 3" key="1">
    <citation type="journal article" date="2016" name="Nat. Commun.">
        <title>Ectomycorrhizal ecology is imprinted in the genome of the dominant symbiotic fungus Cenococcum geophilum.</title>
        <authorList>
            <consortium name="DOE Joint Genome Institute"/>
            <person name="Peter M."/>
            <person name="Kohler A."/>
            <person name="Ohm R.A."/>
            <person name="Kuo A."/>
            <person name="Krutzmann J."/>
            <person name="Morin E."/>
            <person name="Arend M."/>
            <person name="Barry K.W."/>
            <person name="Binder M."/>
            <person name="Choi C."/>
            <person name="Clum A."/>
            <person name="Copeland A."/>
            <person name="Grisel N."/>
            <person name="Haridas S."/>
            <person name="Kipfer T."/>
            <person name="LaButti K."/>
            <person name="Lindquist E."/>
            <person name="Lipzen A."/>
            <person name="Maire R."/>
            <person name="Meier B."/>
            <person name="Mihaltcheva S."/>
            <person name="Molinier V."/>
            <person name="Murat C."/>
            <person name="Poggeler S."/>
            <person name="Quandt C.A."/>
            <person name="Sperisen C."/>
            <person name="Tritt A."/>
            <person name="Tisserant E."/>
            <person name="Crous P.W."/>
            <person name="Henrissat B."/>
            <person name="Nehls U."/>
            <person name="Egli S."/>
            <person name="Spatafora J.W."/>
            <person name="Grigoriev I.V."/>
            <person name="Martin F.M."/>
        </authorList>
    </citation>
    <scope>NUCLEOTIDE SEQUENCE [LARGE SCALE GENOMIC DNA]</scope>
    <source>
        <strain evidence="2 3">CBS 459.81</strain>
    </source>
</reference>
<name>A0A8E2DXK0_9PEZI</name>
<accession>A0A8E2DXK0</accession>
<protein>
    <submittedName>
        <fullName evidence="2">Uncharacterized protein</fullName>
    </submittedName>
</protein>
<organism evidence="2 3">
    <name type="scientific">Lepidopterella palustris CBS 459.81</name>
    <dbReference type="NCBI Taxonomy" id="1314670"/>
    <lineage>
        <taxon>Eukaryota</taxon>
        <taxon>Fungi</taxon>
        <taxon>Dikarya</taxon>
        <taxon>Ascomycota</taxon>
        <taxon>Pezizomycotina</taxon>
        <taxon>Dothideomycetes</taxon>
        <taxon>Pleosporomycetidae</taxon>
        <taxon>Mytilinidiales</taxon>
        <taxon>Argynnaceae</taxon>
        <taxon>Lepidopterella</taxon>
    </lineage>
</organism>
<keyword evidence="3" id="KW-1185">Reference proteome</keyword>
<dbReference type="Proteomes" id="UP000250266">
    <property type="component" value="Unassembled WGS sequence"/>
</dbReference>